<keyword evidence="2 9" id="KW-0813">Transport</keyword>
<evidence type="ECO:0000256" key="7">
    <source>
        <dbReference type="ARBA" id="ARBA00023010"/>
    </source>
</evidence>
<evidence type="ECO:0000256" key="4">
    <source>
        <dbReference type="ARBA" id="ARBA00022692"/>
    </source>
</evidence>
<keyword evidence="8 9" id="KW-0472">Membrane</keyword>
<dbReference type="GO" id="GO:0008320">
    <property type="term" value="F:protein transmembrane transporter activity"/>
    <property type="evidence" value="ECO:0007669"/>
    <property type="project" value="UniProtKB-UniRule"/>
</dbReference>
<dbReference type="PROSITE" id="PS01067">
    <property type="entry name" value="SECE_SEC61G"/>
    <property type="match status" value="1"/>
</dbReference>
<dbReference type="Pfam" id="PF00584">
    <property type="entry name" value="SecE"/>
    <property type="match status" value="1"/>
</dbReference>
<dbReference type="PANTHER" id="PTHR33910">
    <property type="entry name" value="PROTEIN TRANSLOCASE SUBUNIT SECE"/>
    <property type="match status" value="1"/>
</dbReference>
<dbReference type="InterPro" id="IPR001901">
    <property type="entry name" value="Translocase_SecE/Sec61-g"/>
</dbReference>
<dbReference type="InterPro" id="IPR005807">
    <property type="entry name" value="SecE_bac"/>
</dbReference>
<evidence type="ECO:0000313" key="11">
    <source>
        <dbReference type="Proteomes" id="UP000003806"/>
    </source>
</evidence>
<dbReference type="EMBL" id="CM001376">
    <property type="protein sequence ID" value="EHM13420.1"/>
    <property type="molecule type" value="Genomic_DNA"/>
</dbReference>
<dbReference type="GO" id="GO:0009306">
    <property type="term" value="P:protein secretion"/>
    <property type="evidence" value="ECO:0007669"/>
    <property type="project" value="UniProtKB-UniRule"/>
</dbReference>
<dbReference type="AlphaFoldDB" id="H0UL61"/>
<evidence type="ECO:0000256" key="5">
    <source>
        <dbReference type="ARBA" id="ARBA00022927"/>
    </source>
</evidence>
<dbReference type="GO" id="GO:0043952">
    <property type="term" value="P:protein transport by the Sec complex"/>
    <property type="evidence" value="ECO:0007669"/>
    <property type="project" value="UniProtKB-UniRule"/>
</dbReference>
<keyword evidence="3 9" id="KW-1003">Cell membrane</keyword>
<dbReference type="OrthoDB" id="9813233at2"/>
<protein>
    <recommendedName>
        <fullName evidence="9">Protein translocase subunit SecE</fullName>
    </recommendedName>
</protein>
<dbReference type="Proteomes" id="UP000003806">
    <property type="component" value="Chromosome"/>
</dbReference>
<accession>H0UL61</accession>
<keyword evidence="4 9" id="KW-0812">Transmembrane</keyword>
<dbReference type="PANTHER" id="PTHR33910:SF1">
    <property type="entry name" value="PROTEIN TRANSLOCASE SUBUNIT SECE"/>
    <property type="match status" value="1"/>
</dbReference>
<dbReference type="STRING" id="885272.JonanDRAFT_1049"/>
<dbReference type="HAMAP" id="MF_00422">
    <property type="entry name" value="SecE"/>
    <property type="match status" value="1"/>
</dbReference>
<evidence type="ECO:0000256" key="9">
    <source>
        <dbReference type="HAMAP-Rule" id="MF_00422"/>
    </source>
</evidence>
<keyword evidence="6 9" id="KW-1133">Transmembrane helix</keyword>
<dbReference type="RefSeq" id="WP_008521494.1">
    <property type="nucleotide sequence ID" value="NZ_CM001376.1"/>
</dbReference>
<evidence type="ECO:0000256" key="3">
    <source>
        <dbReference type="ARBA" id="ARBA00022475"/>
    </source>
</evidence>
<dbReference type="GO" id="GO:0065002">
    <property type="term" value="P:intracellular protein transmembrane transport"/>
    <property type="evidence" value="ECO:0007669"/>
    <property type="project" value="UniProtKB-UniRule"/>
</dbReference>
<evidence type="ECO:0000256" key="6">
    <source>
        <dbReference type="ARBA" id="ARBA00022989"/>
    </source>
</evidence>
<feature type="transmembrane region" description="Helical" evidence="9">
    <location>
        <begin position="25"/>
        <end position="45"/>
    </location>
</feature>
<comment type="subcellular location">
    <subcellularLocation>
        <location evidence="9">Cell membrane</location>
        <topology evidence="9">Single-pass membrane protein</topology>
    </subcellularLocation>
    <subcellularLocation>
        <location evidence="1">Membrane</location>
    </subcellularLocation>
</comment>
<proteinExistence type="inferred from homology"/>
<evidence type="ECO:0000256" key="1">
    <source>
        <dbReference type="ARBA" id="ARBA00004370"/>
    </source>
</evidence>
<comment type="similarity">
    <text evidence="9">Belongs to the SecE/SEC61-gamma family.</text>
</comment>
<dbReference type="InterPro" id="IPR038379">
    <property type="entry name" value="SecE_sf"/>
</dbReference>
<name>H0UL61_9BACT</name>
<evidence type="ECO:0000256" key="8">
    <source>
        <dbReference type="ARBA" id="ARBA00023136"/>
    </source>
</evidence>
<gene>
    <name evidence="9" type="primary">secE</name>
    <name evidence="10" type="ORF">JonanDRAFT_1049</name>
</gene>
<dbReference type="Gene3D" id="1.20.5.1030">
    <property type="entry name" value="Preprotein translocase secy subunit"/>
    <property type="match status" value="1"/>
</dbReference>
<organism evidence="10 11">
    <name type="scientific">Jonquetella anthropi DSM 22815</name>
    <dbReference type="NCBI Taxonomy" id="885272"/>
    <lineage>
        <taxon>Bacteria</taxon>
        <taxon>Thermotogati</taxon>
        <taxon>Synergistota</taxon>
        <taxon>Synergistia</taxon>
        <taxon>Synergistales</taxon>
        <taxon>Dethiosulfovibrionaceae</taxon>
        <taxon>Jonquetella</taxon>
    </lineage>
</organism>
<comment type="subunit">
    <text evidence="9">Component of the Sec protein translocase complex. Heterotrimer consisting of SecY, SecE and SecG subunits. The heterotrimers can form oligomers, although 1 heterotrimer is thought to be able to translocate proteins. Interacts with the ribosome. Interacts with SecDF, and other proteins may be involved. Interacts with SecA.</text>
</comment>
<reference evidence="10 11" key="1">
    <citation type="submission" date="2011-11" db="EMBL/GenBank/DDBJ databases">
        <title>The Noncontiguous Finished genome of Jonquetella anthropi DSM 22815.</title>
        <authorList>
            <consortium name="US DOE Joint Genome Institute (JGI-PGF)"/>
            <person name="Lucas S."/>
            <person name="Copeland A."/>
            <person name="Lapidus A."/>
            <person name="Glavina del Rio T."/>
            <person name="Dalin E."/>
            <person name="Tice H."/>
            <person name="Bruce D."/>
            <person name="Goodwin L."/>
            <person name="Pitluck S."/>
            <person name="Peters L."/>
            <person name="Mikhailova N."/>
            <person name="Held B."/>
            <person name="Kyrpides N."/>
            <person name="Mavromatis K."/>
            <person name="Ivanova N."/>
            <person name="Markowitz V."/>
            <person name="Cheng J.-F."/>
            <person name="Hugenholtz P."/>
            <person name="Woyke T."/>
            <person name="Wu D."/>
            <person name="Gronow S."/>
            <person name="Wellnitz S."/>
            <person name="Brambilla E."/>
            <person name="Klenk H.-P."/>
            <person name="Eisen J.A."/>
        </authorList>
    </citation>
    <scope>NUCLEOTIDE SEQUENCE [LARGE SCALE GENOMIC DNA]</scope>
    <source>
        <strain evidence="10 11">DSM 22815</strain>
    </source>
</reference>
<keyword evidence="7 9" id="KW-0811">Translocation</keyword>
<sequence length="59" mass="6754">MDLKPFIRESRAEFKKITWPTRKQVWYSTLVVIAVTLLLSAYLGILDLILTGVFSKILG</sequence>
<keyword evidence="11" id="KW-1185">Reference proteome</keyword>
<dbReference type="GO" id="GO:0006605">
    <property type="term" value="P:protein targeting"/>
    <property type="evidence" value="ECO:0007669"/>
    <property type="project" value="UniProtKB-UniRule"/>
</dbReference>
<comment type="function">
    <text evidence="9">Essential subunit of the Sec protein translocation channel SecYEG. Clamps together the 2 halves of SecY. May contact the channel plug during translocation.</text>
</comment>
<evidence type="ECO:0000256" key="2">
    <source>
        <dbReference type="ARBA" id="ARBA00022448"/>
    </source>
</evidence>
<dbReference type="GO" id="GO:0005886">
    <property type="term" value="C:plasma membrane"/>
    <property type="evidence" value="ECO:0007669"/>
    <property type="project" value="UniProtKB-SubCell"/>
</dbReference>
<dbReference type="HOGENOM" id="CLU_113663_8_0_0"/>
<keyword evidence="5 9" id="KW-0653">Protein transport</keyword>
<evidence type="ECO:0000313" key="10">
    <source>
        <dbReference type="EMBL" id="EHM13420.1"/>
    </source>
</evidence>
<dbReference type="eggNOG" id="COG0690">
    <property type="taxonomic scope" value="Bacteria"/>
</dbReference>
<dbReference type="NCBIfam" id="TIGR00964">
    <property type="entry name" value="secE_bact"/>
    <property type="match status" value="1"/>
</dbReference>